<evidence type="ECO:0000313" key="1">
    <source>
        <dbReference type="EMBL" id="GHH77297.1"/>
    </source>
</evidence>
<dbReference type="EMBL" id="BNAS01000006">
    <property type="protein sequence ID" value="GHH77297.1"/>
    <property type="molecule type" value="Genomic_DNA"/>
</dbReference>
<reference evidence="1" key="1">
    <citation type="journal article" date="2014" name="Int. J. Syst. Evol. Microbiol.">
        <title>Complete genome sequence of Corynebacterium casei LMG S-19264T (=DSM 44701T), isolated from a smear-ripened cheese.</title>
        <authorList>
            <consortium name="US DOE Joint Genome Institute (JGI-PGF)"/>
            <person name="Walter F."/>
            <person name="Albersmeier A."/>
            <person name="Kalinowski J."/>
            <person name="Ruckert C."/>
        </authorList>
    </citation>
    <scope>NUCLEOTIDE SEQUENCE</scope>
    <source>
        <strain evidence="1">CGMCC 4.7398</strain>
    </source>
</reference>
<name>A0A919G3D8_9MICO</name>
<dbReference type="Proteomes" id="UP000627369">
    <property type="component" value="Unassembled WGS sequence"/>
</dbReference>
<protein>
    <submittedName>
        <fullName evidence="1">Uncharacterized protein</fullName>
    </submittedName>
</protein>
<comment type="caution">
    <text evidence="1">The sequence shown here is derived from an EMBL/GenBank/DDBJ whole genome shotgun (WGS) entry which is preliminary data.</text>
</comment>
<evidence type="ECO:0000313" key="2">
    <source>
        <dbReference type="Proteomes" id="UP000627369"/>
    </source>
</evidence>
<proteinExistence type="predicted"/>
<keyword evidence="2" id="KW-1185">Reference proteome</keyword>
<accession>A0A919G3D8</accession>
<gene>
    <name evidence="1" type="ORF">GCM10017772_37920</name>
</gene>
<dbReference type="AlphaFoldDB" id="A0A919G3D8"/>
<reference evidence="1" key="2">
    <citation type="submission" date="2020-09" db="EMBL/GenBank/DDBJ databases">
        <authorList>
            <person name="Sun Q."/>
            <person name="Zhou Y."/>
        </authorList>
    </citation>
    <scope>NUCLEOTIDE SEQUENCE</scope>
    <source>
        <strain evidence="1">CGMCC 4.7398</strain>
    </source>
</reference>
<sequence length="62" mass="6859">MAGDGAVQWRPTVPTQRHSMSVYKLSGVDSSAFFAAGEFSNAVWGFYEPTDSTRDFLLARIK</sequence>
<organism evidence="1 2">
    <name type="scientific">Promicromonospora soli</name>
    <dbReference type="NCBI Taxonomy" id="2035533"/>
    <lineage>
        <taxon>Bacteria</taxon>
        <taxon>Bacillati</taxon>
        <taxon>Actinomycetota</taxon>
        <taxon>Actinomycetes</taxon>
        <taxon>Micrococcales</taxon>
        <taxon>Promicromonosporaceae</taxon>
        <taxon>Promicromonospora</taxon>
    </lineage>
</organism>